<evidence type="ECO:0000259" key="1">
    <source>
        <dbReference type="PROSITE" id="PS50837"/>
    </source>
</evidence>
<evidence type="ECO:0000313" key="2">
    <source>
        <dbReference type="EMBL" id="PZV84361.1"/>
    </source>
</evidence>
<dbReference type="Pfam" id="PF05729">
    <property type="entry name" value="NACHT"/>
    <property type="match status" value="1"/>
</dbReference>
<dbReference type="EMBL" id="QKTX01000004">
    <property type="protein sequence ID" value="PZV84361.1"/>
    <property type="molecule type" value="Genomic_DNA"/>
</dbReference>
<dbReference type="OrthoDB" id="1488560at2"/>
<evidence type="ECO:0000313" key="3">
    <source>
        <dbReference type="Proteomes" id="UP000248917"/>
    </source>
</evidence>
<dbReference type="InterPro" id="IPR007111">
    <property type="entry name" value="NACHT_NTPase"/>
</dbReference>
<dbReference type="PROSITE" id="PS50837">
    <property type="entry name" value="NACHT"/>
    <property type="match status" value="1"/>
</dbReference>
<feature type="domain" description="NACHT" evidence="1">
    <location>
        <begin position="93"/>
        <end position="209"/>
    </location>
</feature>
<dbReference type="InterPro" id="IPR027417">
    <property type="entry name" value="P-loop_NTPase"/>
</dbReference>
<dbReference type="RefSeq" id="WP_111392047.1">
    <property type="nucleotide sequence ID" value="NZ_QKTX01000004.1"/>
</dbReference>
<dbReference type="PANTHER" id="PTHR46312">
    <property type="entry name" value="NACHT DOMAIN-CONTAINING PROTEIN"/>
    <property type="match status" value="1"/>
</dbReference>
<dbReference type="Gene3D" id="3.40.50.300">
    <property type="entry name" value="P-loop containing nucleotide triphosphate hydrolases"/>
    <property type="match status" value="1"/>
</dbReference>
<sequence length="576" mass="67260">MEIKDISTFFKGPLEKLTTLVGNEVQQTFSNRLLEYQVEEYKRNFFSKTILHRAEPKPLNEFYQPLFIRLHKKNIEDKRVSTASAKKLLNKYNYITIIGSAGSGKSTIVKYLYTNCFKEGYKIPIKVELRYLNEFKGSINDYIFNEIFHFQKLGFSNSIIDRLLSSDGFVFFFDGYDELNSAIKSKTTKDIDSFVQKYPSNKYVITSRPYTSVDLLPLFSNFYVCDLEPNEIASFVKKQIPESESELAEKIIKAINKSENRSYGTFLSNPLLLSMFILTFQSYSDIPQKRSEFYDQVFDTLFSIHDAVSKLAYVREKTSGLSKDQFEEILQLFSFLSYFEEKFIFPSNYLTDKLDIIKSKKKNLTFDNDKFIEDLQVAIGILNKEGLDYTFPHRSLQEYFGALYISKVSSDNKKVLYGKLKLEIEENLGSLMSKDHFYGLLAEMDYNNLSSLVSIPLIESIHNELKQIEDITDKVAYQYYGKLLLPFYILLKSPTNHKEIHEELVDKNIRYTFFGHRKNRFEMPKDLPKEIYESMNFKLMKSKVLNFKNCGDRIIQALRQTIIDNEKSDSEIIGLI</sequence>
<comment type="caution">
    <text evidence="2">The sequence shown here is derived from an EMBL/GenBank/DDBJ whole genome shotgun (WGS) entry which is preliminary data.</text>
</comment>
<proteinExistence type="predicted"/>
<dbReference type="Proteomes" id="UP000248917">
    <property type="component" value="Unassembled WGS sequence"/>
</dbReference>
<dbReference type="SUPFAM" id="SSF52540">
    <property type="entry name" value="P-loop containing nucleoside triphosphate hydrolases"/>
    <property type="match status" value="1"/>
</dbReference>
<name>A0A326RT21_9BACT</name>
<protein>
    <submittedName>
        <fullName evidence="2">NACHT domain-containing protein</fullName>
    </submittedName>
</protein>
<organism evidence="2 3">
    <name type="scientific">Algoriphagus aquaeductus</name>
    <dbReference type="NCBI Taxonomy" id="475299"/>
    <lineage>
        <taxon>Bacteria</taxon>
        <taxon>Pseudomonadati</taxon>
        <taxon>Bacteroidota</taxon>
        <taxon>Cytophagia</taxon>
        <taxon>Cytophagales</taxon>
        <taxon>Cyclobacteriaceae</taxon>
        <taxon>Algoriphagus</taxon>
    </lineage>
</organism>
<gene>
    <name evidence="2" type="ORF">CLV31_1049</name>
</gene>
<keyword evidence="3" id="KW-1185">Reference proteome</keyword>
<dbReference type="AlphaFoldDB" id="A0A326RT21"/>
<accession>A0A326RT21</accession>
<dbReference type="PANTHER" id="PTHR46312:SF2">
    <property type="entry name" value="NUCLEOTIDE-BINDING OLIGOMERIZATION DOMAIN-CONTAINING PROTEIN 2-LIKE"/>
    <property type="match status" value="1"/>
</dbReference>
<reference evidence="2 3" key="1">
    <citation type="submission" date="2018-06" db="EMBL/GenBank/DDBJ databases">
        <title>Genomic Encyclopedia of Archaeal and Bacterial Type Strains, Phase II (KMG-II): from individual species to whole genera.</title>
        <authorList>
            <person name="Goeker M."/>
        </authorList>
    </citation>
    <scope>NUCLEOTIDE SEQUENCE [LARGE SCALE GENOMIC DNA]</scope>
    <source>
        <strain evidence="2 3">T4</strain>
    </source>
</reference>